<dbReference type="Pfam" id="PF09476">
    <property type="entry name" value="Pilus_CpaD"/>
    <property type="match status" value="1"/>
</dbReference>
<evidence type="ECO:0000256" key="1">
    <source>
        <dbReference type="SAM" id="MobiDB-lite"/>
    </source>
</evidence>
<reference evidence="2 3" key="1">
    <citation type="submission" date="2015-09" db="EMBL/GenBank/DDBJ databases">
        <title>Draft Genome Sequence of Bradyrhizobium manausense Strain BR 3351T, a Novel Symbiotic Nitrogen-Fixing Alphaproteobacterium Isolated from Brazilian Amazon Rain Forest.</title>
        <authorList>
            <person name="De Araujo J.L."/>
            <person name="Zilli J.E."/>
        </authorList>
    </citation>
    <scope>NUCLEOTIDE SEQUENCE [LARGE SCALE GENOMIC DNA]</scope>
    <source>
        <strain evidence="2 3">BR3351</strain>
    </source>
</reference>
<dbReference type="EMBL" id="LJYG01000012">
    <property type="protein sequence ID" value="KRQ17435.1"/>
    <property type="molecule type" value="Genomic_DNA"/>
</dbReference>
<keyword evidence="3" id="KW-1185">Reference proteome</keyword>
<name>A0A0R3E5N6_9BRAD</name>
<dbReference type="NCBIfam" id="TIGR02522">
    <property type="entry name" value="pilus_cpaD"/>
    <property type="match status" value="1"/>
</dbReference>
<proteinExistence type="predicted"/>
<protein>
    <recommendedName>
        <fullName evidence="4">Pilus assembly protein CpaD</fullName>
    </recommendedName>
</protein>
<dbReference type="InterPro" id="IPR019027">
    <property type="entry name" value="Pilus_biogenesis_CpaD-related"/>
</dbReference>
<dbReference type="Proteomes" id="UP000051936">
    <property type="component" value="Unassembled WGS sequence"/>
</dbReference>
<dbReference type="AlphaFoldDB" id="A0A0R3E5N6"/>
<accession>A0A0R3E5N6</accession>
<comment type="caution">
    <text evidence="2">The sequence shown here is derived from an EMBL/GenBank/DDBJ whole genome shotgun (WGS) entry which is preliminary data.</text>
</comment>
<gene>
    <name evidence="2" type="ORF">AOQ71_01980</name>
</gene>
<feature type="region of interest" description="Disordered" evidence="1">
    <location>
        <begin position="193"/>
        <end position="221"/>
    </location>
</feature>
<dbReference type="OrthoDB" id="9802674at2"/>
<evidence type="ECO:0008006" key="4">
    <source>
        <dbReference type="Google" id="ProtNLM"/>
    </source>
</evidence>
<evidence type="ECO:0000313" key="3">
    <source>
        <dbReference type="Proteomes" id="UP000051936"/>
    </source>
</evidence>
<dbReference type="InterPro" id="IPR013361">
    <property type="entry name" value="Pilus_CpaD"/>
</dbReference>
<dbReference type="RefSeq" id="WP_057741043.1">
    <property type="nucleotide sequence ID" value="NZ_LJYG01000012.1"/>
</dbReference>
<dbReference type="PROSITE" id="PS51257">
    <property type="entry name" value="PROKAR_LIPOPROTEIN"/>
    <property type="match status" value="1"/>
</dbReference>
<dbReference type="STRING" id="989370.AOQ71_01980"/>
<organism evidence="2 3">
    <name type="scientific">Bradyrhizobium manausense</name>
    <dbReference type="NCBI Taxonomy" id="989370"/>
    <lineage>
        <taxon>Bacteria</taxon>
        <taxon>Pseudomonadati</taxon>
        <taxon>Pseudomonadota</taxon>
        <taxon>Alphaproteobacteria</taxon>
        <taxon>Hyphomicrobiales</taxon>
        <taxon>Nitrobacteraceae</taxon>
        <taxon>Bradyrhizobium</taxon>
    </lineage>
</organism>
<sequence length="221" mass="23434">MTFRIVCPLIALAAGLAGCTSTAPTSVDPAAQATLVQEEKNVLLLQSLRGAERQRLREFIVTTSRGRRDALHLNIAGPPQLGVQIAREARAMGVDPHNIRLYGPLITRRDRFAARIEAITYEAYPPDCPSMSIVGPSVNDNSFDPTLGCSIRTNLAIMVNDPRDLIGNPAVIPSDGNRAAIPVATYKSFATGNNSNLGQAANNKSPSDLTSAGTTAGQPSQ</sequence>
<evidence type="ECO:0000313" key="2">
    <source>
        <dbReference type="EMBL" id="KRQ17435.1"/>
    </source>
</evidence>